<evidence type="ECO:0000256" key="1">
    <source>
        <dbReference type="SAM" id="MobiDB-lite"/>
    </source>
</evidence>
<feature type="region of interest" description="Disordered" evidence="1">
    <location>
        <begin position="186"/>
        <end position="233"/>
    </location>
</feature>
<reference evidence="5" key="2">
    <citation type="submission" date="2025-08" db="UniProtKB">
        <authorList>
            <consortium name="RefSeq"/>
        </authorList>
    </citation>
    <scope>IDENTIFICATION</scope>
    <source>
        <tissue evidence="5">Etiolated seedlings</tissue>
    </source>
</reference>
<dbReference type="GeneID" id="101515221"/>
<accession>A0A1S2XYQ0</accession>
<dbReference type="PANTHER" id="PTHR37751:SF4">
    <property type="entry name" value="DUF4378 DOMAIN PROTEIN"/>
    <property type="match status" value="1"/>
</dbReference>
<dbReference type="RefSeq" id="XP_004496625.1">
    <property type="nucleotide sequence ID" value="XM_004496568.3"/>
</dbReference>
<feature type="compositionally biased region" description="Polar residues" evidence="1">
    <location>
        <begin position="280"/>
        <end position="289"/>
    </location>
</feature>
<dbReference type="STRING" id="3827.A0A1S2XYQ0"/>
<feature type="compositionally biased region" description="Polar residues" evidence="1">
    <location>
        <begin position="1"/>
        <end position="28"/>
    </location>
</feature>
<dbReference type="InterPro" id="IPR025486">
    <property type="entry name" value="DUF4378"/>
</dbReference>
<evidence type="ECO:0000313" key="4">
    <source>
        <dbReference type="Proteomes" id="UP000087171"/>
    </source>
</evidence>
<dbReference type="Pfam" id="PF14383">
    <property type="entry name" value="VARLMGL"/>
    <property type="match status" value="1"/>
</dbReference>
<dbReference type="Proteomes" id="UP000087171">
    <property type="component" value="Chromosome Ca4"/>
</dbReference>
<gene>
    <name evidence="5" type="primary">LOC101515221</name>
</gene>
<feature type="compositionally biased region" description="Low complexity" evidence="1">
    <location>
        <begin position="37"/>
        <end position="58"/>
    </location>
</feature>
<feature type="compositionally biased region" description="Polar residues" evidence="1">
    <location>
        <begin position="193"/>
        <end position="231"/>
    </location>
</feature>
<organism evidence="4 5">
    <name type="scientific">Cicer arietinum</name>
    <name type="common">Chickpea</name>
    <name type="synonym">Garbanzo</name>
    <dbReference type="NCBI Taxonomy" id="3827"/>
    <lineage>
        <taxon>Eukaryota</taxon>
        <taxon>Viridiplantae</taxon>
        <taxon>Streptophyta</taxon>
        <taxon>Embryophyta</taxon>
        <taxon>Tracheophyta</taxon>
        <taxon>Spermatophyta</taxon>
        <taxon>Magnoliopsida</taxon>
        <taxon>eudicotyledons</taxon>
        <taxon>Gunneridae</taxon>
        <taxon>Pentapetalae</taxon>
        <taxon>rosids</taxon>
        <taxon>fabids</taxon>
        <taxon>Fabales</taxon>
        <taxon>Fabaceae</taxon>
        <taxon>Papilionoideae</taxon>
        <taxon>50 kb inversion clade</taxon>
        <taxon>NPAAA clade</taxon>
        <taxon>Hologalegina</taxon>
        <taxon>IRL clade</taxon>
        <taxon>Cicereae</taxon>
        <taxon>Cicer</taxon>
    </lineage>
</organism>
<feature type="compositionally biased region" description="Basic residues" evidence="1">
    <location>
        <begin position="59"/>
        <end position="78"/>
    </location>
</feature>
<keyword evidence="4" id="KW-1185">Reference proteome</keyword>
<proteinExistence type="predicted"/>
<dbReference type="eggNOG" id="ENOG502RST5">
    <property type="taxonomic scope" value="Eukaryota"/>
</dbReference>
<feature type="compositionally biased region" description="Polar residues" evidence="1">
    <location>
        <begin position="364"/>
        <end position="383"/>
    </location>
</feature>
<feature type="domain" description="DUF3741" evidence="3">
    <location>
        <begin position="19"/>
        <end position="45"/>
    </location>
</feature>
<dbReference type="OrthoDB" id="1939700at2759"/>
<dbReference type="InterPro" id="IPR032795">
    <property type="entry name" value="DUF3741-assoc"/>
</dbReference>
<evidence type="ECO:0000313" key="5">
    <source>
        <dbReference type="RefSeq" id="XP_004496625.1"/>
    </source>
</evidence>
<sequence>MMRIKTSGSTRTKSESFNDLSSPGTKTPTLVARLMGLDLLPDSQSTSSSSSSSLSTPNKKSHSSHHSKQNIKITKHRHSTDSVIRSLPETPYEKKSNVVEHRLSLQINKENISEDLETPRFSFSKWKFDENNSRSPSHYAKQIVKQVKESVSRRKVGVDITNTVKNREKSKEDFVEQFKLKKVLKPLDESNQGKHSNASNSPRLSRFNDTNQKHSSPKDQIQNTRKVLKQSSPPPVVNIEAQVSRVSKTKTQDLSEKEMMMKDKKTFPKCKKTPHGNLSPKLNKTPQTSIRNKQEESFIMRSTSTTRANDIKTKTKRTHPLSTNLLNNNVPNLLHVKTDPSPPATKIPQKQVCDNFQEVKKGSQLFSCPPQKSKQEASHTLVNDESESNGGFTGTGDDNEGLEYEYITTILSRTGIHRATLPNLHFQWFSSTHPLDPSLFHRLELYPTIPNNHKDTNFTKKNHLGPRCNRRLLFDLVDEVLYEILIKPNCERGLLLLETVWKRARSFPRAKCNDLDDIDGLIEMKDVMDKTKEEEKEGEKLVAEIEGKIMEMLVYETLTVMVGGV</sequence>
<feature type="domain" description="DUF4378" evidence="2">
    <location>
        <begin position="403"/>
        <end position="556"/>
    </location>
</feature>
<feature type="region of interest" description="Disordered" evidence="1">
    <location>
        <begin position="1"/>
        <end position="83"/>
    </location>
</feature>
<feature type="region of interest" description="Disordered" evidence="1">
    <location>
        <begin position="364"/>
        <end position="398"/>
    </location>
</feature>
<dbReference type="PaxDb" id="3827-XP_004496625.1"/>
<evidence type="ECO:0000259" key="3">
    <source>
        <dbReference type="Pfam" id="PF14383"/>
    </source>
</evidence>
<dbReference type="Pfam" id="PF14309">
    <property type="entry name" value="DUF4378"/>
    <property type="match status" value="1"/>
</dbReference>
<dbReference type="AlphaFoldDB" id="A0A1S2XYQ0"/>
<dbReference type="KEGG" id="cam:101515221"/>
<reference evidence="4" key="1">
    <citation type="journal article" date="2013" name="Nat. Biotechnol.">
        <title>Draft genome sequence of chickpea (Cicer arietinum) provides a resource for trait improvement.</title>
        <authorList>
            <person name="Varshney R.K."/>
            <person name="Song C."/>
            <person name="Saxena R.K."/>
            <person name="Azam S."/>
            <person name="Yu S."/>
            <person name="Sharpe A.G."/>
            <person name="Cannon S."/>
            <person name="Baek J."/>
            <person name="Rosen B.D."/>
            <person name="Tar'an B."/>
            <person name="Millan T."/>
            <person name="Zhang X."/>
            <person name="Ramsay L.D."/>
            <person name="Iwata A."/>
            <person name="Wang Y."/>
            <person name="Nelson W."/>
            <person name="Farmer A.D."/>
            <person name="Gaur P.M."/>
            <person name="Soderlund C."/>
            <person name="Penmetsa R.V."/>
            <person name="Xu C."/>
            <person name="Bharti A.K."/>
            <person name="He W."/>
            <person name="Winter P."/>
            <person name="Zhao S."/>
            <person name="Hane J.K."/>
            <person name="Carrasquilla-Garcia N."/>
            <person name="Condie J.A."/>
            <person name="Upadhyaya H.D."/>
            <person name="Luo M.C."/>
            <person name="Thudi M."/>
            <person name="Gowda C.L."/>
            <person name="Singh N.P."/>
            <person name="Lichtenzveig J."/>
            <person name="Gali K.K."/>
            <person name="Rubio J."/>
            <person name="Nadarajan N."/>
            <person name="Dolezel J."/>
            <person name="Bansal K.C."/>
            <person name="Xu X."/>
            <person name="Edwards D."/>
            <person name="Zhang G."/>
            <person name="Kahl G."/>
            <person name="Gil J."/>
            <person name="Singh K.B."/>
            <person name="Datta S.K."/>
            <person name="Jackson S.A."/>
            <person name="Wang J."/>
            <person name="Cook D.R."/>
        </authorList>
    </citation>
    <scope>NUCLEOTIDE SEQUENCE [LARGE SCALE GENOMIC DNA]</scope>
    <source>
        <strain evidence="4">cv. CDC Frontier</strain>
    </source>
</reference>
<evidence type="ECO:0000259" key="2">
    <source>
        <dbReference type="Pfam" id="PF14309"/>
    </source>
</evidence>
<dbReference type="PANTHER" id="PTHR37751">
    <property type="entry name" value="LOW PROTEIN: M-PHASE INDUCER PHOSPHATASE-LIKE PROTEIN"/>
    <property type="match status" value="1"/>
</dbReference>
<feature type="region of interest" description="Disordered" evidence="1">
    <location>
        <begin position="267"/>
        <end position="289"/>
    </location>
</feature>
<protein>
    <submittedName>
        <fullName evidence="5">Uncharacterized protein LOC101515221</fullName>
    </submittedName>
</protein>
<name>A0A1S2XYQ0_CICAR</name>